<proteinExistence type="predicted"/>
<dbReference type="Gene3D" id="4.10.240.10">
    <property type="entry name" value="Zn(2)-C6 fungal-type DNA-binding domain"/>
    <property type="match status" value="1"/>
</dbReference>
<dbReference type="AlphaFoldDB" id="A0A9P4R4F7"/>
<dbReference type="EMBL" id="ML996126">
    <property type="protein sequence ID" value="KAF2736281.1"/>
    <property type="molecule type" value="Genomic_DNA"/>
</dbReference>
<dbReference type="PANTHER" id="PTHR38166:SF1">
    <property type="entry name" value="C2H2-TYPE DOMAIN-CONTAINING PROTEIN"/>
    <property type="match status" value="1"/>
</dbReference>
<dbReference type="OrthoDB" id="4738706at2759"/>
<dbReference type="PROSITE" id="PS50048">
    <property type="entry name" value="ZN2_CY6_FUNGAL_2"/>
    <property type="match status" value="1"/>
</dbReference>
<comment type="caution">
    <text evidence="4">The sequence shown here is derived from an EMBL/GenBank/DDBJ whole genome shotgun (WGS) entry which is preliminary data.</text>
</comment>
<keyword evidence="1" id="KW-0539">Nucleus</keyword>
<protein>
    <recommendedName>
        <fullName evidence="3">Zn(2)-C6 fungal-type domain-containing protein</fullName>
    </recommendedName>
</protein>
<dbReference type="SMART" id="SM00355">
    <property type="entry name" value="ZnF_C2H2"/>
    <property type="match status" value="4"/>
</dbReference>
<sequence>MNDVLRESCRLLVESATGQPSNTSDHPLATQVATQVGSNENNDTAARPPLRVSCISCRSRHLKCDGGTRCNRCKADQTDCVYIQTRRGWKGPRRRGQFLLENRSSFPSEIKLEPDIFYEADDDIPGYHRHLRGSLSALITDVSKLGKDLTLDETTSTSGSYLKRLNDIMAQHTPHVPPITLISDIVTPDWSFLKQDPIETIPECPSLASNTTVTSRNSSTRSTRSYEGLEGQCPISECGRFFKDLKAHMLAHQTLRPEKCPIETCEYYLKGFTRSADQARHTSTHFKGTLHCDFCPSLGPNKEGFAQLDHFLRHLKSKHGVISDSTLQEDTREEDFLAVRDRDLDHAVADCSLCAEPFDPQGMYSHLPGCVVRRVTEGQVETWNQNPEPRENANDEDGSKTSRDDATGSAISTAIAETGDDFTGLPSDTSLTDNSPDHLQSRPPGSPIGKCSVVDAEKVLPTNTSRRNQMDNLQDKEHEDRDVAAITASSRCLSLTSSNAVGSSEEETDWTDEAYASSPLSDVDPTRVGRVLSPVKQQLVDSVMGEFHRLFDHRSFLKGAQPPHIRTCYGGDSNQTFYGGSASSWSNESSMDSGSMSRKRSLSGGSSRPPNRDRDNGEDPNKRRRPDNKPEAKESVPERRFACPFYKRDPGRHQTFTSCRDPGFISVARLKEHLYRRHLLPIQCNRCCSTFPSESSLKEHQRDPRGCEVREQAPREGFDKDQERKLKSKKRSQVHLSEEDKWNVVYKILFPDDDEAEMPSPYIEYQPPGAVAPQGETNITRFHEFSRLELPRLVRRTLETVVEEEAQPLEDKLKDRLVDIVKECQTQLFSMFREDARFPHGDATPSLALASSPSTQQDSATPNALVEQPFTEFDSSLLDSYPAVSDKGKQRMSTDATHAFAQALPTFDNEQKTLAGTVPHQTGFEIPTYANDSFVDLAGYYGLFTHQDAQGATAPGTGSAPYDFAMGMQMERFSGDFSMYGFEDPALRGQMQG</sequence>
<organism evidence="4 5">
    <name type="scientific">Polyplosphaeria fusca</name>
    <dbReference type="NCBI Taxonomy" id="682080"/>
    <lineage>
        <taxon>Eukaryota</taxon>
        <taxon>Fungi</taxon>
        <taxon>Dikarya</taxon>
        <taxon>Ascomycota</taxon>
        <taxon>Pezizomycotina</taxon>
        <taxon>Dothideomycetes</taxon>
        <taxon>Pleosporomycetidae</taxon>
        <taxon>Pleosporales</taxon>
        <taxon>Tetraplosphaeriaceae</taxon>
        <taxon>Polyplosphaeria</taxon>
    </lineage>
</organism>
<evidence type="ECO:0000313" key="5">
    <source>
        <dbReference type="Proteomes" id="UP000799444"/>
    </source>
</evidence>
<dbReference type="GO" id="GO:0008270">
    <property type="term" value="F:zinc ion binding"/>
    <property type="evidence" value="ECO:0007669"/>
    <property type="project" value="InterPro"/>
</dbReference>
<dbReference type="GO" id="GO:0000981">
    <property type="term" value="F:DNA-binding transcription factor activity, RNA polymerase II-specific"/>
    <property type="evidence" value="ECO:0007669"/>
    <property type="project" value="InterPro"/>
</dbReference>
<feature type="region of interest" description="Disordered" evidence="2">
    <location>
        <begin position="497"/>
        <end position="526"/>
    </location>
</feature>
<dbReference type="Gene3D" id="3.30.160.60">
    <property type="entry name" value="Classic Zinc Finger"/>
    <property type="match status" value="2"/>
</dbReference>
<reference evidence="4" key="1">
    <citation type="journal article" date="2020" name="Stud. Mycol.">
        <title>101 Dothideomycetes genomes: a test case for predicting lifestyles and emergence of pathogens.</title>
        <authorList>
            <person name="Haridas S."/>
            <person name="Albert R."/>
            <person name="Binder M."/>
            <person name="Bloem J."/>
            <person name="Labutti K."/>
            <person name="Salamov A."/>
            <person name="Andreopoulos B."/>
            <person name="Baker S."/>
            <person name="Barry K."/>
            <person name="Bills G."/>
            <person name="Bluhm B."/>
            <person name="Cannon C."/>
            <person name="Castanera R."/>
            <person name="Culley D."/>
            <person name="Daum C."/>
            <person name="Ezra D."/>
            <person name="Gonzalez J."/>
            <person name="Henrissat B."/>
            <person name="Kuo A."/>
            <person name="Liang C."/>
            <person name="Lipzen A."/>
            <person name="Lutzoni F."/>
            <person name="Magnuson J."/>
            <person name="Mondo S."/>
            <person name="Nolan M."/>
            <person name="Ohm R."/>
            <person name="Pangilinan J."/>
            <person name="Park H.-J."/>
            <person name="Ramirez L."/>
            <person name="Alfaro M."/>
            <person name="Sun H."/>
            <person name="Tritt A."/>
            <person name="Yoshinaga Y."/>
            <person name="Zwiers L.-H."/>
            <person name="Turgeon B."/>
            <person name="Goodwin S."/>
            <person name="Spatafora J."/>
            <person name="Crous P."/>
            <person name="Grigoriev I."/>
        </authorList>
    </citation>
    <scope>NUCLEOTIDE SEQUENCE</scope>
    <source>
        <strain evidence="4">CBS 125425</strain>
    </source>
</reference>
<feature type="compositionally biased region" description="Basic and acidic residues" evidence="2">
    <location>
        <begin position="696"/>
        <end position="725"/>
    </location>
</feature>
<feature type="region of interest" description="Disordered" evidence="2">
    <location>
        <begin position="843"/>
        <end position="862"/>
    </location>
</feature>
<dbReference type="InterPro" id="IPR013087">
    <property type="entry name" value="Znf_C2H2_type"/>
</dbReference>
<dbReference type="InterPro" id="IPR036864">
    <property type="entry name" value="Zn2-C6_fun-type_DNA-bd_sf"/>
</dbReference>
<dbReference type="SUPFAM" id="SSF57701">
    <property type="entry name" value="Zn2/Cys6 DNA-binding domain"/>
    <property type="match status" value="1"/>
</dbReference>
<dbReference type="CDD" id="cd00067">
    <property type="entry name" value="GAL4"/>
    <property type="match status" value="1"/>
</dbReference>
<evidence type="ECO:0000256" key="1">
    <source>
        <dbReference type="ARBA" id="ARBA00023242"/>
    </source>
</evidence>
<name>A0A9P4R4F7_9PLEO</name>
<feature type="domain" description="Zn(2)-C6 fungal-type" evidence="3">
    <location>
        <begin position="53"/>
        <end position="82"/>
    </location>
</feature>
<feature type="compositionally biased region" description="Basic and acidic residues" evidence="2">
    <location>
        <begin position="388"/>
        <end position="406"/>
    </location>
</feature>
<evidence type="ECO:0000313" key="4">
    <source>
        <dbReference type="EMBL" id="KAF2736281.1"/>
    </source>
</evidence>
<dbReference type="InterPro" id="IPR001138">
    <property type="entry name" value="Zn2Cys6_DnaBD"/>
</dbReference>
<feature type="compositionally biased region" description="Low complexity" evidence="2">
    <location>
        <begin position="581"/>
        <end position="608"/>
    </location>
</feature>
<gene>
    <name evidence="4" type="ORF">EJ04DRAFT_551355</name>
</gene>
<feature type="region of interest" description="Disordered" evidence="2">
    <location>
        <begin position="694"/>
        <end position="732"/>
    </location>
</feature>
<feature type="compositionally biased region" description="Basic and acidic residues" evidence="2">
    <location>
        <begin position="610"/>
        <end position="641"/>
    </location>
</feature>
<dbReference type="Pfam" id="PF00172">
    <property type="entry name" value="Zn_clus"/>
    <property type="match status" value="1"/>
</dbReference>
<feature type="compositionally biased region" description="Polar residues" evidence="2">
    <location>
        <begin position="461"/>
        <end position="472"/>
    </location>
</feature>
<feature type="compositionally biased region" description="Low complexity" evidence="2">
    <location>
        <begin position="844"/>
        <end position="857"/>
    </location>
</feature>
<feature type="region of interest" description="Disordered" evidence="2">
    <location>
        <begin position="581"/>
        <end position="641"/>
    </location>
</feature>
<dbReference type="Proteomes" id="UP000799444">
    <property type="component" value="Unassembled WGS sequence"/>
</dbReference>
<dbReference type="PANTHER" id="PTHR38166">
    <property type="entry name" value="C2H2-TYPE DOMAIN-CONTAINING PROTEIN-RELATED"/>
    <property type="match status" value="1"/>
</dbReference>
<keyword evidence="5" id="KW-1185">Reference proteome</keyword>
<dbReference type="SMART" id="SM00066">
    <property type="entry name" value="GAL4"/>
    <property type="match status" value="1"/>
</dbReference>
<evidence type="ECO:0000256" key="2">
    <source>
        <dbReference type="SAM" id="MobiDB-lite"/>
    </source>
</evidence>
<dbReference type="PROSITE" id="PS00463">
    <property type="entry name" value="ZN2_CY6_FUNGAL_1"/>
    <property type="match status" value="1"/>
</dbReference>
<evidence type="ECO:0000259" key="3">
    <source>
        <dbReference type="PROSITE" id="PS50048"/>
    </source>
</evidence>
<accession>A0A9P4R4F7</accession>
<feature type="region of interest" description="Disordered" evidence="2">
    <location>
        <begin position="381"/>
        <end position="479"/>
    </location>
</feature>